<reference evidence="11" key="1">
    <citation type="journal article" date="2020" name="Stud. Mycol.">
        <title>101 Dothideomycetes genomes: a test case for predicting lifestyles and emergence of pathogens.</title>
        <authorList>
            <person name="Haridas S."/>
            <person name="Albert R."/>
            <person name="Binder M."/>
            <person name="Bloem J."/>
            <person name="Labutti K."/>
            <person name="Salamov A."/>
            <person name="Andreopoulos B."/>
            <person name="Baker S."/>
            <person name="Barry K."/>
            <person name="Bills G."/>
            <person name="Bluhm B."/>
            <person name="Cannon C."/>
            <person name="Castanera R."/>
            <person name="Culley D."/>
            <person name="Daum C."/>
            <person name="Ezra D."/>
            <person name="Gonzalez J."/>
            <person name="Henrissat B."/>
            <person name="Kuo A."/>
            <person name="Liang C."/>
            <person name="Lipzen A."/>
            <person name="Lutzoni F."/>
            <person name="Magnuson J."/>
            <person name="Mondo S."/>
            <person name="Nolan M."/>
            <person name="Ohm R."/>
            <person name="Pangilinan J."/>
            <person name="Park H.-J."/>
            <person name="Ramirez L."/>
            <person name="Alfaro M."/>
            <person name="Sun H."/>
            <person name="Tritt A."/>
            <person name="Yoshinaga Y."/>
            <person name="Zwiers L.-H."/>
            <person name="Turgeon B."/>
            <person name="Goodwin S."/>
            <person name="Spatafora J."/>
            <person name="Crous P."/>
            <person name="Grigoriev I."/>
        </authorList>
    </citation>
    <scope>NUCLEOTIDE SEQUENCE</scope>
    <source>
        <strain evidence="11">CBS 122681</strain>
    </source>
</reference>
<dbReference type="InterPro" id="IPR050331">
    <property type="entry name" value="Zinc_finger"/>
</dbReference>
<evidence type="ECO:0000256" key="3">
    <source>
        <dbReference type="ARBA" id="ARBA00022737"/>
    </source>
</evidence>
<evidence type="ECO:0000313" key="12">
    <source>
        <dbReference type="Proteomes" id="UP000799324"/>
    </source>
</evidence>
<dbReference type="GO" id="GO:0005634">
    <property type="term" value="C:nucleus"/>
    <property type="evidence" value="ECO:0007669"/>
    <property type="project" value="UniProtKB-SubCell"/>
</dbReference>
<evidence type="ECO:0000256" key="4">
    <source>
        <dbReference type="ARBA" id="ARBA00022771"/>
    </source>
</evidence>
<dbReference type="GO" id="GO:0008270">
    <property type="term" value="F:zinc ion binding"/>
    <property type="evidence" value="ECO:0007669"/>
    <property type="project" value="UniProtKB-KW"/>
</dbReference>
<comment type="subcellular location">
    <subcellularLocation>
        <location evidence="1">Nucleus</location>
    </subcellularLocation>
</comment>
<feature type="compositionally biased region" description="Basic and acidic residues" evidence="9">
    <location>
        <begin position="106"/>
        <end position="120"/>
    </location>
</feature>
<keyword evidence="3" id="KW-0677">Repeat</keyword>
<keyword evidence="12" id="KW-1185">Reference proteome</keyword>
<dbReference type="SMART" id="SM00355">
    <property type="entry name" value="ZnF_C2H2"/>
    <property type="match status" value="3"/>
</dbReference>
<dbReference type="AlphaFoldDB" id="A0A6A6SN63"/>
<accession>A0A6A6SN63</accession>
<evidence type="ECO:0000256" key="8">
    <source>
        <dbReference type="SAM" id="Coils"/>
    </source>
</evidence>
<evidence type="ECO:0000256" key="7">
    <source>
        <dbReference type="PROSITE-ProRule" id="PRU00042"/>
    </source>
</evidence>
<proteinExistence type="predicted"/>
<dbReference type="InterPro" id="IPR013087">
    <property type="entry name" value="Znf_C2H2_type"/>
</dbReference>
<evidence type="ECO:0000256" key="1">
    <source>
        <dbReference type="ARBA" id="ARBA00004123"/>
    </source>
</evidence>
<feature type="region of interest" description="Disordered" evidence="9">
    <location>
        <begin position="278"/>
        <end position="297"/>
    </location>
</feature>
<feature type="compositionally biased region" description="Polar residues" evidence="9">
    <location>
        <begin position="122"/>
        <end position="143"/>
    </location>
</feature>
<dbReference type="Gene3D" id="3.30.160.60">
    <property type="entry name" value="Classic Zinc Finger"/>
    <property type="match status" value="1"/>
</dbReference>
<feature type="compositionally biased region" description="Basic residues" evidence="9">
    <location>
        <begin position="144"/>
        <end position="154"/>
    </location>
</feature>
<dbReference type="EMBL" id="MU004514">
    <property type="protein sequence ID" value="KAF2648942.1"/>
    <property type="molecule type" value="Genomic_DNA"/>
</dbReference>
<evidence type="ECO:0000313" key="11">
    <source>
        <dbReference type="EMBL" id="KAF2648942.1"/>
    </source>
</evidence>
<organism evidence="11 12">
    <name type="scientific">Lophiostoma macrostomum CBS 122681</name>
    <dbReference type="NCBI Taxonomy" id="1314788"/>
    <lineage>
        <taxon>Eukaryota</taxon>
        <taxon>Fungi</taxon>
        <taxon>Dikarya</taxon>
        <taxon>Ascomycota</taxon>
        <taxon>Pezizomycotina</taxon>
        <taxon>Dothideomycetes</taxon>
        <taxon>Pleosporomycetidae</taxon>
        <taxon>Pleosporales</taxon>
        <taxon>Lophiostomataceae</taxon>
        <taxon>Lophiostoma</taxon>
    </lineage>
</organism>
<feature type="region of interest" description="Disordered" evidence="9">
    <location>
        <begin position="303"/>
        <end position="328"/>
    </location>
</feature>
<dbReference type="PROSITE" id="PS50157">
    <property type="entry name" value="ZINC_FINGER_C2H2_2"/>
    <property type="match status" value="1"/>
</dbReference>
<feature type="coiled-coil region" evidence="8">
    <location>
        <begin position="212"/>
        <end position="239"/>
    </location>
</feature>
<keyword evidence="8" id="KW-0175">Coiled coil</keyword>
<dbReference type="PANTHER" id="PTHR16515">
    <property type="entry name" value="PR DOMAIN ZINC FINGER PROTEIN"/>
    <property type="match status" value="1"/>
</dbReference>
<feature type="region of interest" description="Disordered" evidence="9">
    <location>
        <begin position="86"/>
        <end position="156"/>
    </location>
</feature>
<keyword evidence="4 7" id="KW-0863">Zinc-finger</keyword>
<keyword evidence="5" id="KW-0862">Zinc</keyword>
<keyword evidence="6" id="KW-0539">Nucleus</keyword>
<evidence type="ECO:0000256" key="5">
    <source>
        <dbReference type="ARBA" id="ARBA00022833"/>
    </source>
</evidence>
<dbReference type="PANTHER" id="PTHR16515:SF49">
    <property type="entry name" value="GASTRULA ZINC FINGER PROTEIN XLCGF49.1-LIKE-RELATED"/>
    <property type="match status" value="1"/>
</dbReference>
<sequence>MKSWLHTHRLRKHRSEAELRSIQKYDSTETEAIDPVRPLPALSTQIESAAKIAASKTSSRMSIERYLNAPLDEEAASVPAINAALQGHSSKKHSQVPPPALSRIGHSRESSLDANSDGRRTFYTSGSAPDSTGTSYSAVSKSNRAAHHHMRTTTHPHVPELPKREVLDFHSPDTVTSERPMISGTVDAEKAWADQMERFFPGYSPESQVDYRAKAEQEIARIQEKAKELEERMQLYKDENASPDTLPTRVTDEMAYAQLVARPKLAWILGADASDVKNIERPKSSGSNLTSTRDVADRASGNVASGAFIPSRAPRRTKSSGALDESARQSILEKRSAGVFDRKPSKRPKFYCTFCQKRFHSRVEWTRHEQTIHMPEELWVCCPRTGEFPDRCPFCAKSNPSPAHLADHNYLSCQEKPLSERTFSRQDHFLQHISQVHKVSPGQKPIRLTELLDAWKHPLPLKQGHQALHCGFCGRTFTNYKERSEHVGAHFLSGLDMMSWWNGRVSHDIPHPKPSEAMHQNPSSPQMCLLRASVREPSGRAKAPSDLHNVVL</sequence>
<evidence type="ECO:0000259" key="10">
    <source>
        <dbReference type="PROSITE" id="PS50157"/>
    </source>
</evidence>
<feature type="compositionally biased region" description="Polar residues" evidence="9">
    <location>
        <begin position="284"/>
        <end position="293"/>
    </location>
</feature>
<keyword evidence="2" id="KW-0479">Metal-binding</keyword>
<protein>
    <recommendedName>
        <fullName evidence="10">C2H2-type domain-containing protein</fullName>
    </recommendedName>
</protein>
<dbReference type="Proteomes" id="UP000799324">
    <property type="component" value="Unassembled WGS sequence"/>
</dbReference>
<evidence type="ECO:0000256" key="6">
    <source>
        <dbReference type="ARBA" id="ARBA00023242"/>
    </source>
</evidence>
<gene>
    <name evidence="11" type="ORF">K491DRAFT_222369</name>
</gene>
<evidence type="ECO:0000256" key="2">
    <source>
        <dbReference type="ARBA" id="ARBA00022723"/>
    </source>
</evidence>
<evidence type="ECO:0000256" key="9">
    <source>
        <dbReference type="SAM" id="MobiDB-lite"/>
    </source>
</evidence>
<name>A0A6A6SN63_9PLEO</name>
<dbReference type="GO" id="GO:0010468">
    <property type="term" value="P:regulation of gene expression"/>
    <property type="evidence" value="ECO:0007669"/>
    <property type="project" value="TreeGrafter"/>
</dbReference>
<dbReference type="PROSITE" id="PS00028">
    <property type="entry name" value="ZINC_FINGER_C2H2_1"/>
    <property type="match status" value="2"/>
</dbReference>
<feature type="domain" description="C2H2-type" evidence="10">
    <location>
        <begin position="350"/>
        <end position="378"/>
    </location>
</feature>
<dbReference type="OrthoDB" id="10056939at2759"/>